<dbReference type="GO" id="GO:0003677">
    <property type="term" value="F:DNA binding"/>
    <property type="evidence" value="ECO:0007669"/>
    <property type="project" value="InterPro"/>
</dbReference>
<dbReference type="InterPro" id="IPR010982">
    <property type="entry name" value="Lambda_DNA-bd_dom_sf"/>
</dbReference>
<sequence>MSRQNFTQNLRLLCSYHPSVAEVSRRLGMNRQQIMKYLSGGAYPSASSMRRLCDFFGVEEYEIVMPSDQFRDIVRLKPSLPISAELAPPVVSSLLKLAAQQSSQLTRYTGYYYEFRYSFTTPGLVLKSLINVFESDGLVLYKSIERLRRHGPGATPQPAAGTDIFKYLGLLLQVGNRIHMLDQEAIMGEELSHMILFPPYRSRISTLLGMKMGVTATEAHEPIAARVVLEKIGRRVEVRRALEHCGLHPADADTVPASVLSYLDEPGNGGPALLHAHPGPKS</sequence>
<dbReference type="Proteomes" id="UP000593594">
    <property type="component" value="Chromosome"/>
</dbReference>
<dbReference type="CDD" id="cd00093">
    <property type="entry name" value="HTH_XRE"/>
    <property type="match status" value="1"/>
</dbReference>
<dbReference type="Pfam" id="PF01381">
    <property type="entry name" value="HTH_3"/>
    <property type="match status" value="1"/>
</dbReference>
<dbReference type="KEGG" id="kmn:HW532_09915"/>
<name>A0A7S8HBX0_9HYPH</name>
<evidence type="ECO:0000313" key="2">
    <source>
        <dbReference type="EMBL" id="QPC42976.1"/>
    </source>
</evidence>
<protein>
    <submittedName>
        <fullName evidence="2">Helix-turn-helix transcriptional regulator</fullName>
    </submittedName>
</protein>
<reference evidence="2 3" key="1">
    <citation type="submission" date="2020-06" db="EMBL/GenBank/DDBJ databases">
        <title>Genome sequence of 2 isolates from Red Sea Mangroves.</title>
        <authorList>
            <person name="Sefrji F."/>
            <person name="Michoud G."/>
            <person name="Merlino G."/>
            <person name="Daffonchio D."/>
        </authorList>
    </citation>
    <scope>NUCLEOTIDE SEQUENCE [LARGE SCALE GENOMIC DNA]</scope>
    <source>
        <strain evidence="2 3">R1DC25</strain>
    </source>
</reference>
<evidence type="ECO:0000313" key="3">
    <source>
        <dbReference type="Proteomes" id="UP000593594"/>
    </source>
</evidence>
<proteinExistence type="predicted"/>
<evidence type="ECO:0000259" key="1">
    <source>
        <dbReference type="PROSITE" id="PS50943"/>
    </source>
</evidence>
<dbReference type="SUPFAM" id="SSF47413">
    <property type="entry name" value="lambda repressor-like DNA-binding domains"/>
    <property type="match status" value="1"/>
</dbReference>
<feature type="domain" description="HTH cro/C1-type" evidence="1">
    <location>
        <begin position="19"/>
        <end position="63"/>
    </location>
</feature>
<accession>A0A7S8HBX0</accession>
<dbReference type="EMBL" id="CP058214">
    <property type="protein sequence ID" value="QPC42976.1"/>
    <property type="molecule type" value="Genomic_DNA"/>
</dbReference>
<organism evidence="2 3">
    <name type="scientific">Kaustia mangrovi</name>
    <dbReference type="NCBI Taxonomy" id="2593653"/>
    <lineage>
        <taxon>Bacteria</taxon>
        <taxon>Pseudomonadati</taxon>
        <taxon>Pseudomonadota</taxon>
        <taxon>Alphaproteobacteria</taxon>
        <taxon>Hyphomicrobiales</taxon>
        <taxon>Parvibaculaceae</taxon>
        <taxon>Kaustia</taxon>
    </lineage>
</organism>
<dbReference type="InterPro" id="IPR001387">
    <property type="entry name" value="Cro/C1-type_HTH"/>
</dbReference>
<dbReference type="AlphaFoldDB" id="A0A7S8HBX0"/>
<dbReference type="Gene3D" id="1.10.260.40">
    <property type="entry name" value="lambda repressor-like DNA-binding domains"/>
    <property type="match status" value="1"/>
</dbReference>
<keyword evidence="3" id="KW-1185">Reference proteome</keyword>
<gene>
    <name evidence="2" type="ORF">HW532_09915</name>
</gene>
<dbReference type="PROSITE" id="PS50943">
    <property type="entry name" value="HTH_CROC1"/>
    <property type="match status" value="1"/>
</dbReference>
<dbReference type="RefSeq" id="WP_213164216.1">
    <property type="nucleotide sequence ID" value="NZ_CP058214.1"/>
</dbReference>